<feature type="domain" description="Nudix hydrolase" evidence="1">
    <location>
        <begin position="79"/>
        <end position="209"/>
    </location>
</feature>
<name>A0A2M7W0S0_9BACT</name>
<dbReference type="InterPro" id="IPR036388">
    <property type="entry name" value="WH-like_DNA-bd_sf"/>
</dbReference>
<organism evidence="2 3">
    <name type="scientific">Candidatus Dojkabacteria bacterium CG_4_10_14_0_2_um_filter_Dojkabacteria_WS6_41_15</name>
    <dbReference type="NCBI Taxonomy" id="2014249"/>
    <lineage>
        <taxon>Bacteria</taxon>
        <taxon>Candidatus Dojkabacteria</taxon>
    </lineage>
</organism>
<dbReference type="Proteomes" id="UP000228952">
    <property type="component" value="Unassembled WGS sequence"/>
</dbReference>
<dbReference type="SUPFAM" id="SSF55811">
    <property type="entry name" value="Nudix"/>
    <property type="match status" value="1"/>
</dbReference>
<protein>
    <recommendedName>
        <fullName evidence="1">Nudix hydrolase domain-containing protein</fullName>
    </recommendedName>
</protein>
<evidence type="ECO:0000313" key="3">
    <source>
        <dbReference type="Proteomes" id="UP000228952"/>
    </source>
</evidence>
<sequence>MVESEIQRGILSKCSFFKDGAKYSDIRNGEIENDLYNYHLQKLVKDKFLEKKRNLYTITAKGKSFVTNVDERDLKVPPSYKVSVYLCPVLNGKILLTRRLKHPQYGYVGMIAEKKKFGEELVETAKRGFFEETGLHSSEFKLIGNLHQVRKDKNKNPIEDGVFYVFYTDCFEGELIEKSLEGEYFWVDMNKVPALEKMFKPSLEVVVSEIQNREAGEKSWSDQFIYEFLPEPEEY</sequence>
<evidence type="ECO:0000313" key="2">
    <source>
        <dbReference type="EMBL" id="PJA12349.1"/>
    </source>
</evidence>
<comment type="caution">
    <text evidence="2">The sequence shown here is derived from an EMBL/GenBank/DDBJ whole genome shotgun (WGS) entry which is preliminary data.</text>
</comment>
<dbReference type="Gene3D" id="1.10.10.10">
    <property type="entry name" value="Winged helix-like DNA-binding domain superfamily/Winged helix DNA-binding domain"/>
    <property type="match status" value="1"/>
</dbReference>
<dbReference type="AlphaFoldDB" id="A0A2M7W0S0"/>
<proteinExistence type="predicted"/>
<dbReference type="EMBL" id="PFQB01000118">
    <property type="protein sequence ID" value="PJA12349.1"/>
    <property type="molecule type" value="Genomic_DNA"/>
</dbReference>
<dbReference type="PROSITE" id="PS51462">
    <property type="entry name" value="NUDIX"/>
    <property type="match status" value="1"/>
</dbReference>
<dbReference type="Pfam" id="PF00293">
    <property type="entry name" value="NUDIX"/>
    <property type="match status" value="1"/>
</dbReference>
<accession>A0A2M7W0S0</accession>
<dbReference type="InterPro" id="IPR000086">
    <property type="entry name" value="NUDIX_hydrolase_dom"/>
</dbReference>
<dbReference type="Gene3D" id="3.90.79.10">
    <property type="entry name" value="Nucleoside Triphosphate Pyrophosphohydrolase"/>
    <property type="match status" value="1"/>
</dbReference>
<reference evidence="3" key="1">
    <citation type="submission" date="2017-09" db="EMBL/GenBank/DDBJ databases">
        <title>Depth-based differentiation of microbial function through sediment-hosted aquifers and enrichment of novel symbionts in the deep terrestrial subsurface.</title>
        <authorList>
            <person name="Probst A.J."/>
            <person name="Ladd B."/>
            <person name="Jarett J.K."/>
            <person name="Geller-Mcgrath D.E."/>
            <person name="Sieber C.M.K."/>
            <person name="Emerson J.B."/>
            <person name="Anantharaman K."/>
            <person name="Thomas B.C."/>
            <person name="Malmstrom R."/>
            <person name="Stieglmeier M."/>
            <person name="Klingl A."/>
            <person name="Woyke T."/>
            <person name="Ryan C.M."/>
            <person name="Banfield J.F."/>
        </authorList>
    </citation>
    <scope>NUCLEOTIDE SEQUENCE [LARGE SCALE GENOMIC DNA]</scope>
</reference>
<dbReference type="InterPro" id="IPR015797">
    <property type="entry name" value="NUDIX_hydrolase-like_dom_sf"/>
</dbReference>
<evidence type="ECO:0000259" key="1">
    <source>
        <dbReference type="PROSITE" id="PS51462"/>
    </source>
</evidence>
<gene>
    <name evidence="2" type="ORF">COX64_04700</name>
</gene>